<accession>A0A0F9NB48</accession>
<evidence type="ECO:0000313" key="2">
    <source>
        <dbReference type="EMBL" id="KKN09157.1"/>
    </source>
</evidence>
<dbReference type="AlphaFoldDB" id="A0A0F9NB48"/>
<organism evidence="2">
    <name type="scientific">marine sediment metagenome</name>
    <dbReference type="NCBI Taxonomy" id="412755"/>
    <lineage>
        <taxon>unclassified sequences</taxon>
        <taxon>metagenomes</taxon>
        <taxon>ecological metagenomes</taxon>
    </lineage>
</organism>
<sequence>MPSHTKSERRKRAAFREVNRNEPAIVKKTRRQ</sequence>
<reference evidence="2" key="1">
    <citation type="journal article" date="2015" name="Nature">
        <title>Complex archaea that bridge the gap between prokaryotes and eukaryotes.</title>
        <authorList>
            <person name="Spang A."/>
            <person name="Saw J.H."/>
            <person name="Jorgensen S.L."/>
            <person name="Zaremba-Niedzwiedzka K."/>
            <person name="Martijn J."/>
            <person name="Lind A.E."/>
            <person name="van Eijk R."/>
            <person name="Schleper C."/>
            <person name="Guy L."/>
            <person name="Ettema T.J."/>
        </authorList>
    </citation>
    <scope>NUCLEOTIDE SEQUENCE</scope>
</reference>
<evidence type="ECO:0000256" key="1">
    <source>
        <dbReference type="SAM" id="MobiDB-lite"/>
    </source>
</evidence>
<feature type="region of interest" description="Disordered" evidence="1">
    <location>
        <begin position="1"/>
        <end position="32"/>
    </location>
</feature>
<gene>
    <name evidence="2" type="ORF">LCGC14_1049400</name>
</gene>
<protein>
    <submittedName>
        <fullName evidence="2">Uncharacterized protein</fullName>
    </submittedName>
</protein>
<dbReference type="EMBL" id="LAZR01004378">
    <property type="protein sequence ID" value="KKN09157.1"/>
    <property type="molecule type" value="Genomic_DNA"/>
</dbReference>
<proteinExistence type="predicted"/>
<comment type="caution">
    <text evidence="2">The sequence shown here is derived from an EMBL/GenBank/DDBJ whole genome shotgun (WGS) entry which is preliminary data.</text>
</comment>
<name>A0A0F9NB48_9ZZZZ</name>